<protein>
    <submittedName>
        <fullName evidence="2">Uncharacterized protein</fullName>
    </submittedName>
</protein>
<evidence type="ECO:0000256" key="1">
    <source>
        <dbReference type="SAM" id="SignalP"/>
    </source>
</evidence>
<dbReference type="EMBL" id="WTPW01002413">
    <property type="protein sequence ID" value="KAF0382854.1"/>
    <property type="molecule type" value="Genomic_DNA"/>
</dbReference>
<evidence type="ECO:0000313" key="2">
    <source>
        <dbReference type="EMBL" id="KAF0382854.1"/>
    </source>
</evidence>
<evidence type="ECO:0000313" key="3">
    <source>
        <dbReference type="Proteomes" id="UP000439903"/>
    </source>
</evidence>
<dbReference type="OrthoDB" id="2324139at2759"/>
<accession>A0A8H4A0A1</accession>
<dbReference type="AlphaFoldDB" id="A0A8H4A0A1"/>
<sequence>MKNFQTFDILVAIFALIFIVGAVNSCEQPCRDGISNAFTDKWKGEVAPIFQKFRANVTAFLYYGMSLDKISDDKKVIDQVTRELATEVYNDVNNFTDSFIFNMNQTIQTAIFVASPAFLGDCNHPHRVTQPPKNVNWTMKDCGAMDYICGNPPSICHFFDLAKQKCFNLLSQNITNNSAPNGDYIKAIQASVKTIAKKYSLTSDGTQFLNNGVTKNVQSSLDGFPTKYSTDFCPDGCPKFDQEIKNLLLSFP</sequence>
<keyword evidence="3" id="KW-1185">Reference proteome</keyword>
<gene>
    <name evidence="2" type="ORF">F8M41_011849</name>
</gene>
<feature type="signal peptide" evidence="1">
    <location>
        <begin position="1"/>
        <end position="25"/>
    </location>
</feature>
<keyword evidence="1" id="KW-0732">Signal</keyword>
<feature type="chain" id="PRO_5034954286" evidence="1">
    <location>
        <begin position="26"/>
        <end position="252"/>
    </location>
</feature>
<comment type="caution">
    <text evidence="2">The sequence shown here is derived from an EMBL/GenBank/DDBJ whole genome shotgun (WGS) entry which is preliminary data.</text>
</comment>
<organism evidence="2 3">
    <name type="scientific">Gigaspora margarita</name>
    <dbReference type="NCBI Taxonomy" id="4874"/>
    <lineage>
        <taxon>Eukaryota</taxon>
        <taxon>Fungi</taxon>
        <taxon>Fungi incertae sedis</taxon>
        <taxon>Mucoromycota</taxon>
        <taxon>Glomeromycotina</taxon>
        <taxon>Glomeromycetes</taxon>
        <taxon>Diversisporales</taxon>
        <taxon>Gigasporaceae</taxon>
        <taxon>Gigaspora</taxon>
    </lineage>
</organism>
<name>A0A8H4A0A1_GIGMA</name>
<dbReference type="Proteomes" id="UP000439903">
    <property type="component" value="Unassembled WGS sequence"/>
</dbReference>
<proteinExistence type="predicted"/>
<reference evidence="2 3" key="1">
    <citation type="journal article" date="2019" name="Environ. Microbiol.">
        <title>At the nexus of three kingdoms: the genome of the mycorrhizal fungus Gigaspora margarita provides insights into plant, endobacterial and fungal interactions.</title>
        <authorList>
            <person name="Venice F."/>
            <person name="Ghignone S."/>
            <person name="Salvioli di Fossalunga A."/>
            <person name="Amselem J."/>
            <person name="Novero M."/>
            <person name="Xianan X."/>
            <person name="Sedzielewska Toro K."/>
            <person name="Morin E."/>
            <person name="Lipzen A."/>
            <person name="Grigoriev I.V."/>
            <person name="Henrissat B."/>
            <person name="Martin F.M."/>
            <person name="Bonfante P."/>
        </authorList>
    </citation>
    <scope>NUCLEOTIDE SEQUENCE [LARGE SCALE GENOMIC DNA]</scope>
    <source>
        <strain evidence="2 3">BEG34</strain>
    </source>
</reference>